<keyword evidence="1" id="KW-0472">Membrane</keyword>
<keyword evidence="1" id="KW-1133">Transmembrane helix</keyword>
<dbReference type="RefSeq" id="WP_029575738.1">
    <property type="nucleotide sequence ID" value="NZ_JGZT01000005.1"/>
</dbReference>
<feature type="transmembrane region" description="Helical" evidence="1">
    <location>
        <begin position="41"/>
        <end position="61"/>
    </location>
</feature>
<feature type="transmembrane region" description="Helical" evidence="1">
    <location>
        <begin position="149"/>
        <end position="172"/>
    </location>
</feature>
<feature type="transmembrane region" description="Helical" evidence="1">
    <location>
        <begin position="213"/>
        <end position="238"/>
    </location>
</feature>
<sequence>MVEQTQPDSTRPHRPYRGVLAVQVIALVLLVGASLLGQFVLFLEVPLCVAAMAAFTIFWPFRGTWTDRVLGVLAGLISLVFALNAFGSGTLYPTMVANDALTIAATPLIHWACVYVMLLALFTVIGFARQMARKERTDLLRSLSQSLTGVVAMASMPGWLFVVVSASCVSFTGPGTWAAIVVSVIALALMVLMVIASRFWLKDFDPDPAVPAPWVGIALLPVMLLGLVAFAATLALLLCQYGPIFVD</sequence>
<keyword evidence="1" id="KW-0812">Transmembrane</keyword>
<accession>A0A087E5W9</accession>
<evidence type="ECO:0000313" key="2">
    <source>
        <dbReference type="EMBL" id="KFJ03170.1"/>
    </source>
</evidence>
<evidence type="ECO:0000256" key="1">
    <source>
        <dbReference type="SAM" id="Phobius"/>
    </source>
</evidence>
<dbReference type="OrthoDB" id="3238956at2"/>
<reference evidence="2 3" key="1">
    <citation type="submission" date="2014-03" db="EMBL/GenBank/DDBJ databases">
        <title>Genomics of Bifidobacteria.</title>
        <authorList>
            <person name="Ventura M."/>
            <person name="Milani C."/>
            <person name="Lugli G.A."/>
        </authorList>
    </citation>
    <scope>NUCLEOTIDE SEQUENCE [LARGE SCALE GENOMIC DNA]</scope>
    <source>
        <strain evidence="2 3">LMG 21395</strain>
    </source>
</reference>
<proteinExistence type="predicted"/>
<evidence type="ECO:0000313" key="3">
    <source>
        <dbReference type="Proteomes" id="UP000029003"/>
    </source>
</evidence>
<feature type="transmembrane region" description="Helical" evidence="1">
    <location>
        <begin position="68"/>
        <end position="88"/>
    </location>
</feature>
<dbReference type="AlphaFoldDB" id="A0A087E5W9"/>
<name>A0A087E5W9_9BIFI</name>
<dbReference type="EMBL" id="JGZT01000005">
    <property type="protein sequence ID" value="KFJ03170.1"/>
    <property type="molecule type" value="Genomic_DNA"/>
</dbReference>
<dbReference type="Proteomes" id="UP000029003">
    <property type="component" value="Unassembled WGS sequence"/>
</dbReference>
<organism evidence="2 3">
    <name type="scientific">Bifidobacterium thermacidophilum subsp. thermacidophilum</name>
    <dbReference type="NCBI Taxonomy" id="79262"/>
    <lineage>
        <taxon>Bacteria</taxon>
        <taxon>Bacillati</taxon>
        <taxon>Actinomycetota</taxon>
        <taxon>Actinomycetes</taxon>
        <taxon>Bifidobacteriales</taxon>
        <taxon>Bifidobacteriaceae</taxon>
        <taxon>Bifidobacterium</taxon>
    </lineage>
</organism>
<feature type="transmembrane region" description="Helical" evidence="1">
    <location>
        <begin position="16"/>
        <end position="35"/>
    </location>
</feature>
<protein>
    <submittedName>
        <fullName evidence="2">Uncharacterized protein</fullName>
    </submittedName>
</protein>
<gene>
    <name evidence="2" type="ORF">THER5_0628</name>
</gene>
<comment type="caution">
    <text evidence="2">The sequence shown here is derived from an EMBL/GenBank/DDBJ whole genome shotgun (WGS) entry which is preliminary data.</text>
</comment>
<feature type="transmembrane region" description="Helical" evidence="1">
    <location>
        <begin position="178"/>
        <end position="201"/>
    </location>
</feature>
<feature type="transmembrane region" description="Helical" evidence="1">
    <location>
        <begin position="108"/>
        <end position="128"/>
    </location>
</feature>